<keyword evidence="2" id="KW-1185">Reference proteome</keyword>
<organism evidence="1 2">
    <name type="scientific">Arabidopsis suecica</name>
    <name type="common">Swedish thale-cress</name>
    <name type="synonym">Cardaminopsis suecica</name>
    <dbReference type="NCBI Taxonomy" id="45249"/>
    <lineage>
        <taxon>Eukaryota</taxon>
        <taxon>Viridiplantae</taxon>
        <taxon>Streptophyta</taxon>
        <taxon>Embryophyta</taxon>
        <taxon>Tracheophyta</taxon>
        <taxon>Spermatophyta</taxon>
        <taxon>Magnoliopsida</taxon>
        <taxon>eudicotyledons</taxon>
        <taxon>Gunneridae</taxon>
        <taxon>Pentapetalae</taxon>
        <taxon>rosids</taxon>
        <taxon>malvids</taxon>
        <taxon>Brassicales</taxon>
        <taxon>Brassicaceae</taxon>
        <taxon>Camelineae</taxon>
        <taxon>Arabidopsis</taxon>
    </lineage>
</organism>
<proteinExistence type="predicted"/>
<name>A0A8T2AFB4_ARASU</name>
<protein>
    <submittedName>
        <fullName evidence="1">Uncharacterized protein</fullName>
    </submittedName>
</protein>
<dbReference type="OrthoDB" id="1433004at2759"/>
<reference evidence="1 2" key="1">
    <citation type="submission" date="2020-12" db="EMBL/GenBank/DDBJ databases">
        <title>Concerted genomic and epigenomic changes stabilize Arabidopsis allopolyploids.</title>
        <authorList>
            <person name="Chen Z."/>
        </authorList>
    </citation>
    <scope>NUCLEOTIDE SEQUENCE [LARGE SCALE GENOMIC DNA]</scope>
    <source>
        <strain evidence="1">As9502</strain>
        <tissue evidence="1">Leaf</tissue>
    </source>
</reference>
<evidence type="ECO:0000313" key="1">
    <source>
        <dbReference type="EMBL" id="KAG7572423.1"/>
    </source>
</evidence>
<accession>A0A8T2AFB4</accession>
<dbReference type="EMBL" id="JAEFBJ010000009">
    <property type="protein sequence ID" value="KAG7572423.1"/>
    <property type="molecule type" value="Genomic_DNA"/>
</dbReference>
<gene>
    <name evidence="1" type="ORF">ISN44_As09g007840</name>
</gene>
<sequence>MAVFAVGMIQRLFQNDPVLLKDFASNNESCGELIVVGSYVPKTIKHVNLSTNNTNFFVIHPGVPYIVFPEVVKSWSVVARRSTKELLLNAEKGGYAVGAFNVYNLEGV</sequence>
<comment type="caution">
    <text evidence="1">The sequence shown here is derived from an EMBL/GenBank/DDBJ whole genome shotgun (WGS) entry which is preliminary data.</text>
</comment>
<dbReference type="Proteomes" id="UP000694251">
    <property type="component" value="Chromosome 9"/>
</dbReference>
<dbReference type="AlphaFoldDB" id="A0A8T2AFB4"/>
<evidence type="ECO:0000313" key="2">
    <source>
        <dbReference type="Proteomes" id="UP000694251"/>
    </source>
</evidence>